<keyword evidence="3" id="KW-1185">Reference proteome</keyword>
<feature type="transmembrane region" description="Helical" evidence="1">
    <location>
        <begin position="140"/>
        <end position="160"/>
    </location>
</feature>
<sequence length="218" mass="23015">MQIKVIEENDVMTRSHSLAEDLSYIRDLAEAGQNAPLLGGRFLVMWGALITLAYTGHFLIAAEMAGLGPDAFWMLWCGVAGIGVLGQIVLSLKFPAKPGAASTGNRIQADLWTVSGFFLFAYFAGVIGRIVIFGTGLEGFVWSVPMVIGLYGIGQLVTGLMTQRGTLKFAGVAALLAAALAGVLSGTHYVWLVGAAAAFLAVFIPGIMMMRAEPSETV</sequence>
<dbReference type="eggNOG" id="ENOG50334V8">
    <property type="taxonomic scope" value="Bacteria"/>
</dbReference>
<organism evidence="2 3">
    <name type="scientific">Hyphomonas polymorpha PS728</name>
    <dbReference type="NCBI Taxonomy" id="1280954"/>
    <lineage>
        <taxon>Bacteria</taxon>
        <taxon>Pseudomonadati</taxon>
        <taxon>Pseudomonadota</taxon>
        <taxon>Alphaproteobacteria</taxon>
        <taxon>Hyphomonadales</taxon>
        <taxon>Hyphomonadaceae</taxon>
        <taxon>Hyphomonas</taxon>
    </lineage>
</organism>
<dbReference type="EMBL" id="ARYM01000010">
    <property type="protein sequence ID" value="KCZ98486.1"/>
    <property type="molecule type" value="Genomic_DNA"/>
</dbReference>
<dbReference type="STRING" id="1280954.HPO_09745"/>
<evidence type="ECO:0000313" key="2">
    <source>
        <dbReference type="EMBL" id="KCZ98486.1"/>
    </source>
</evidence>
<evidence type="ECO:0000313" key="3">
    <source>
        <dbReference type="Proteomes" id="UP000027100"/>
    </source>
</evidence>
<comment type="caution">
    <text evidence="2">The sequence shown here is derived from an EMBL/GenBank/DDBJ whole genome shotgun (WGS) entry which is preliminary data.</text>
</comment>
<accession>A0A062V8J0</accession>
<name>A0A062V8J0_9PROT</name>
<dbReference type="Proteomes" id="UP000027100">
    <property type="component" value="Unassembled WGS sequence"/>
</dbReference>
<feature type="transmembrane region" description="Helical" evidence="1">
    <location>
        <begin position="167"/>
        <end position="184"/>
    </location>
</feature>
<feature type="transmembrane region" description="Helical" evidence="1">
    <location>
        <begin position="190"/>
        <end position="210"/>
    </location>
</feature>
<proteinExistence type="predicted"/>
<keyword evidence="1" id="KW-1133">Transmembrane helix</keyword>
<reference evidence="2 3" key="1">
    <citation type="journal article" date="2014" name="Antonie Van Leeuwenhoek">
        <title>Hyphomonas beringensis sp. nov. and Hyphomonas chukchiensis sp. nov., isolated from surface seawater of the Bering Sea and Chukchi Sea.</title>
        <authorList>
            <person name="Li C."/>
            <person name="Lai Q."/>
            <person name="Li G."/>
            <person name="Dong C."/>
            <person name="Wang J."/>
            <person name="Liao Y."/>
            <person name="Shao Z."/>
        </authorList>
    </citation>
    <scope>NUCLEOTIDE SEQUENCE [LARGE SCALE GENOMIC DNA]</scope>
    <source>
        <strain evidence="2 3">PS728</strain>
    </source>
</reference>
<feature type="transmembrane region" description="Helical" evidence="1">
    <location>
        <begin position="111"/>
        <end position="134"/>
    </location>
</feature>
<feature type="transmembrane region" description="Helical" evidence="1">
    <location>
        <begin position="72"/>
        <end position="90"/>
    </location>
</feature>
<keyword evidence="1" id="KW-0812">Transmembrane</keyword>
<dbReference type="PATRIC" id="fig|1280954.3.peg.1976"/>
<keyword evidence="1" id="KW-0472">Membrane</keyword>
<dbReference type="AlphaFoldDB" id="A0A062V8J0"/>
<evidence type="ECO:0000256" key="1">
    <source>
        <dbReference type="SAM" id="Phobius"/>
    </source>
</evidence>
<gene>
    <name evidence="2" type="ORF">HPO_09745</name>
</gene>
<feature type="transmembrane region" description="Helical" evidence="1">
    <location>
        <begin position="42"/>
        <end position="60"/>
    </location>
</feature>
<protein>
    <submittedName>
        <fullName evidence="2">Uncharacterized protein</fullName>
    </submittedName>
</protein>